<name>A0ABN7K5L2_9BACT</name>
<evidence type="ECO:0000313" key="1">
    <source>
        <dbReference type="EMBL" id="CAD7287808.1"/>
    </source>
</evidence>
<proteinExistence type="predicted"/>
<evidence type="ECO:0008006" key="3">
    <source>
        <dbReference type="Google" id="ProtNLM"/>
    </source>
</evidence>
<dbReference type="Proteomes" id="UP000789803">
    <property type="component" value="Unassembled WGS sequence"/>
</dbReference>
<dbReference type="EMBL" id="CAJHOF010000005">
    <property type="protein sequence ID" value="CAD7287808.1"/>
    <property type="molecule type" value="Genomic_DNA"/>
</dbReference>
<dbReference type="RefSeq" id="WP_229932509.1">
    <property type="nucleotide sequence ID" value="NZ_CAJHOF010000005.1"/>
</dbReference>
<protein>
    <recommendedName>
        <fullName evidence="3">Crp/Fnr family transcriptional regulator</fullName>
    </recommendedName>
</protein>
<gene>
    <name evidence="1" type="ORF">LMG7974_00696</name>
</gene>
<organism evidence="1 2">
    <name type="scientific">Campylobacter majalis</name>
    <dbReference type="NCBI Taxonomy" id="2790656"/>
    <lineage>
        <taxon>Bacteria</taxon>
        <taxon>Pseudomonadati</taxon>
        <taxon>Campylobacterota</taxon>
        <taxon>Epsilonproteobacteria</taxon>
        <taxon>Campylobacterales</taxon>
        <taxon>Campylobacteraceae</taxon>
        <taxon>Campylobacter</taxon>
    </lineage>
</organism>
<reference evidence="1 2" key="1">
    <citation type="submission" date="2020-11" db="EMBL/GenBank/DDBJ databases">
        <authorList>
            <person name="Peeters C."/>
        </authorList>
    </citation>
    <scope>NUCLEOTIDE SEQUENCE [LARGE SCALE GENOMIC DNA]</scope>
    <source>
        <strain evidence="1 2">LMG 7974</strain>
    </source>
</reference>
<keyword evidence="2" id="KW-1185">Reference proteome</keyword>
<accession>A0ABN7K5L2</accession>
<evidence type="ECO:0000313" key="2">
    <source>
        <dbReference type="Proteomes" id="UP000789803"/>
    </source>
</evidence>
<comment type="caution">
    <text evidence="1">The sequence shown here is derived from an EMBL/GenBank/DDBJ whole genome shotgun (WGS) entry which is preliminary data.</text>
</comment>
<sequence>MRTDFLMDLNTQERFFEFLQINEFSYLIMRDKKVYKTNDLYEFISEDGRLNCYLYHDFFGDINMYVDGDFMAFSDIDAPVIYLSNSLYFENTHSVKCGKVQTNITYHKDGKSVNKNKVLKEYFCKINFWLEQNLAKKFINHKQILVSNEINYLLTIGKITNFLN</sequence>